<proteinExistence type="predicted"/>
<accession>A0A2N5T866</accession>
<sequence>MSDNPVMVPHKICTINHHVSPAAATGDKIQDCTLIQICLYQFVFDQLLLSNNVSSFITSGQIRAGQILYIIH</sequence>
<evidence type="ECO:0000313" key="1">
    <source>
        <dbReference type="EMBL" id="PLW21666.1"/>
    </source>
</evidence>
<dbReference type="EMBL" id="PGCJ01000781">
    <property type="protein sequence ID" value="PLW21666.1"/>
    <property type="molecule type" value="Genomic_DNA"/>
</dbReference>
<protein>
    <submittedName>
        <fullName evidence="1">Uncharacterized protein</fullName>
    </submittedName>
</protein>
<dbReference type="Proteomes" id="UP000235388">
    <property type="component" value="Unassembled WGS sequence"/>
</dbReference>
<organism evidence="1 2">
    <name type="scientific">Puccinia coronata f. sp. avenae</name>
    <dbReference type="NCBI Taxonomy" id="200324"/>
    <lineage>
        <taxon>Eukaryota</taxon>
        <taxon>Fungi</taxon>
        <taxon>Dikarya</taxon>
        <taxon>Basidiomycota</taxon>
        <taxon>Pucciniomycotina</taxon>
        <taxon>Pucciniomycetes</taxon>
        <taxon>Pucciniales</taxon>
        <taxon>Pucciniaceae</taxon>
        <taxon>Puccinia</taxon>
    </lineage>
</organism>
<comment type="caution">
    <text evidence="1">The sequence shown here is derived from an EMBL/GenBank/DDBJ whole genome shotgun (WGS) entry which is preliminary data.</text>
</comment>
<reference evidence="1 2" key="1">
    <citation type="submission" date="2017-11" db="EMBL/GenBank/DDBJ databases">
        <title>De novo assembly and phasing of dikaryotic genomes from two isolates of Puccinia coronata f. sp. avenae, the causal agent of oat crown rust.</title>
        <authorList>
            <person name="Miller M.E."/>
            <person name="Zhang Y."/>
            <person name="Omidvar V."/>
            <person name="Sperschneider J."/>
            <person name="Schwessinger B."/>
            <person name="Raley C."/>
            <person name="Palmer J.M."/>
            <person name="Garnica D."/>
            <person name="Upadhyaya N."/>
            <person name="Rathjen J."/>
            <person name="Taylor J.M."/>
            <person name="Park R.F."/>
            <person name="Dodds P.N."/>
            <person name="Hirsch C.D."/>
            <person name="Kianian S.F."/>
            <person name="Figueroa M."/>
        </authorList>
    </citation>
    <scope>NUCLEOTIDE SEQUENCE [LARGE SCALE GENOMIC DNA]</scope>
    <source>
        <strain evidence="1">12NC29</strain>
    </source>
</reference>
<keyword evidence="2" id="KW-1185">Reference proteome</keyword>
<evidence type="ECO:0000313" key="2">
    <source>
        <dbReference type="Proteomes" id="UP000235388"/>
    </source>
</evidence>
<gene>
    <name evidence="1" type="ORF">PCANC_03156</name>
</gene>
<dbReference type="AlphaFoldDB" id="A0A2N5T866"/>
<name>A0A2N5T866_9BASI</name>